<evidence type="ECO:0000256" key="1">
    <source>
        <dbReference type="ARBA" id="ARBA00004123"/>
    </source>
</evidence>
<evidence type="ECO:0000256" key="4">
    <source>
        <dbReference type="ARBA" id="ARBA00023163"/>
    </source>
</evidence>
<evidence type="ECO:0000259" key="6">
    <source>
        <dbReference type="PROSITE" id="PS50982"/>
    </source>
</evidence>
<feature type="domain" description="MBD" evidence="6">
    <location>
        <begin position="61"/>
        <end position="132"/>
    </location>
</feature>
<keyword evidence="5" id="KW-0539">Nucleus</keyword>
<proteinExistence type="predicted"/>
<evidence type="ECO:0000256" key="2">
    <source>
        <dbReference type="ARBA" id="ARBA00023015"/>
    </source>
</evidence>
<evidence type="ECO:0000256" key="5">
    <source>
        <dbReference type="ARBA" id="ARBA00023242"/>
    </source>
</evidence>
<organism evidence="7 8">
    <name type="scientific">Tagetes erecta</name>
    <name type="common">African marigold</name>
    <dbReference type="NCBI Taxonomy" id="13708"/>
    <lineage>
        <taxon>Eukaryota</taxon>
        <taxon>Viridiplantae</taxon>
        <taxon>Streptophyta</taxon>
        <taxon>Embryophyta</taxon>
        <taxon>Tracheophyta</taxon>
        <taxon>Spermatophyta</taxon>
        <taxon>Magnoliopsida</taxon>
        <taxon>eudicotyledons</taxon>
        <taxon>Gunneridae</taxon>
        <taxon>Pentapetalae</taxon>
        <taxon>asterids</taxon>
        <taxon>campanulids</taxon>
        <taxon>Asterales</taxon>
        <taxon>Asteraceae</taxon>
        <taxon>Asteroideae</taxon>
        <taxon>Heliantheae alliance</taxon>
        <taxon>Tageteae</taxon>
        <taxon>Tagetes</taxon>
    </lineage>
</organism>
<comment type="caution">
    <text evidence="7">The sequence shown here is derived from an EMBL/GenBank/DDBJ whole genome shotgun (WGS) entry which is preliminary data.</text>
</comment>
<keyword evidence="3" id="KW-0238">DNA-binding</keyword>
<name>A0AAD8LDJ0_TARER</name>
<dbReference type="SUPFAM" id="SSF54171">
    <property type="entry name" value="DNA-binding domain"/>
    <property type="match status" value="2"/>
</dbReference>
<evidence type="ECO:0000313" key="7">
    <source>
        <dbReference type="EMBL" id="KAK1437066.1"/>
    </source>
</evidence>
<evidence type="ECO:0000313" key="8">
    <source>
        <dbReference type="Proteomes" id="UP001229421"/>
    </source>
</evidence>
<reference evidence="7" key="1">
    <citation type="journal article" date="2023" name="bioRxiv">
        <title>Improved chromosome-level genome assembly for marigold (Tagetes erecta).</title>
        <authorList>
            <person name="Jiang F."/>
            <person name="Yuan L."/>
            <person name="Wang S."/>
            <person name="Wang H."/>
            <person name="Xu D."/>
            <person name="Wang A."/>
            <person name="Fan W."/>
        </authorList>
    </citation>
    <scope>NUCLEOTIDE SEQUENCE</scope>
    <source>
        <strain evidence="7">WSJ</strain>
        <tissue evidence="7">Leaf</tissue>
    </source>
</reference>
<dbReference type="GO" id="GO:0003677">
    <property type="term" value="F:DNA binding"/>
    <property type="evidence" value="ECO:0007669"/>
    <property type="project" value="UniProtKB-KW"/>
</dbReference>
<gene>
    <name evidence="7" type="ORF">QVD17_02851</name>
</gene>
<dbReference type="PROSITE" id="PS50982">
    <property type="entry name" value="MBD"/>
    <property type="match status" value="2"/>
</dbReference>
<dbReference type="Gene3D" id="3.30.890.10">
    <property type="entry name" value="Methyl-cpg-binding Protein 2, Chain A"/>
    <property type="match status" value="2"/>
</dbReference>
<feature type="domain" description="MBD" evidence="6">
    <location>
        <begin position="181"/>
        <end position="252"/>
    </location>
</feature>
<comment type="subcellular location">
    <subcellularLocation>
        <location evidence="1">Nucleus</location>
    </subcellularLocation>
</comment>
<dbReference type="Proteomes" id="UP001229421">
    <property type="component" value="Unassembled WGS sequence"/>
</dbReference>
<dbReference type="EMBL" id="JAUHHV010000001">
    <property type="protein sequence ID" value="KAK1437066.1"/>
    <property type="molecule type" value="Genomic_DNA"/>
</dbReference>
<dbReference type="Pfam" id="PF01429">
    <property type="entry name" value="MBD"/>
    <property type="match status" value="2"/>
</dbReference>
<dbReference type="GO" id="GO:0005634">
    <property type="term" value="C:nucleus"/>
    <property type="evidence" value="ECO:0007669"/>
    <property type="project" value="UniProtKB-SubCell"/>
</dbReference>
<dbReference type="PANTHER" id="PTHR12396">
    <property type="entry name" value="METHYL-CPG BINDING PROTEIN, MBD"/>
    <property type="match status" value="1"/>
</dbReference>
<dbReference type="InterPro" id="IPR001739">
    <property type="entry name" value="Methyl_CpG_DNA-bd"/>
</dbReference>
<accession>A0AAD8LDJ0</accession>
<keyword evidence="2" id="KW-0805">Transcription regulation</keyword>
<keyword evidence="4" id="KW-0804">Transcription</keyword>
<dbReference type="PANTHER" id="PTHR12396:SF38">
    <property type="entry name" value="METHYL-CPG-BINDING DOMAIN-CONTAINING PROTEIN 7"/>
    <property type="match status" value="1"/>
</dbReference>
<dbReference type="AlphaFoldDB" id="A0AAD8LDJ0"/>
<evidence type="ECO:0000256" key="3">
    <source>
        <dbReference type="ARBA" id="ARBA00023125"/>
    </source>
</evidence>
<keyword evidence="8" id="KW-1185">Reference proteome</keyword>
<protein>
    <recommendedName>
        <fullName evidence="6">MBD domain-containing protein</fullName>
    </recommendedName>
</protein>
<dbReference type="InterPro" id="IPR016177">
    <property type="entry name" value="DNA-bd_dom_sf"/>
</dbReference>
<sequence length="339" mass="38161">MEEPVTGDDDYARQRQLVVVDDATPISHSISTSSSISANDNSALQKVTVSDGDHANTASPMKMLSTPKFTLPKGWSVKKVPRKFGGLVDKYYRDPETGRQFRSLKEVQRYISEGVTPSTTRVKRLKYLHDAKAENHTAEGVTPTKTRGKRVNYLQVEKMLDLEDNKDNQYSLAIVSSPRTPTSTSRSPFKLPDGWIVEEVPRRSGGSADKYYYEVRTGQKFRSLLAVERHITQLEENLPLSVVLEEIREKKLPLSKAFKLSSPIKNCGSYNSWKKNITSRKEKTCLPSKVNWVIASSGGNDAWNAYVDETLVPDSVKQQWETTFMISINNTKHNDPGSE</sequence>